<gene>
    <name evidence="3" type="ORF">ACFO5X_12085</name>
</gene>
<evidence type="ECO:0000259" key="2">
    <source>
        <dbReference type="Pfam" id="PF00892"/>
    </source>
</evidence>
<dbReference type="InterPro" id="IPR000620">
    <property type="entry name" value="EamA_dom"/>
</dbReference>
<accession>A0ABV9KGK4</accession>
<dbReference type="RefSeq" id="WP_380717710.1">
    <property type="nucleotide sequence ID" value="NZ_JBHSGI010000009.1"/>
</dbReference>
<keyword evidence="4" id="KW-1185">Reference proteome</keyword>
<organism evidence="3 4">
    <name type="scientific">Seohaeicola nanhaiensis</name>
    <dbReference type="NCBI Taxonomy" id="1387282"/>
    <lineage>
        <taxon>Bacteria</taxon>
        <taxon>Pseudomonadati</taxon>
        <taxon>Pseudomonadota</taxon>
        <taxon>Alphaproteobacteria</taxon>
        <taxon>Rhodobacterales</taxon>
        <taxon>Roseobacteraceae</taxon>
        <taxon>Seohaeicola</taxon>
    </lineage>
</organism>
<feature type="transmembrane region" description="Helical" evidence="1">
    <location>
        <begin position="66"/>
        <end position="91"/>
    </location>
</feature>
<sequence>MSQQTQGILFALIGFGVYALHDVLIKLLGGLYSPFQIVFFSVLFAFPLTSLMLIRDTEPATLRPVHPWWMAVRMLVIMIASAASFYAFSALPLADTYAILFSMPILVTLLSIPLLGERIRVHRGIAVLVGLAGVVIVLRPGESSLTLGHLAALVGATCSALGAVIMRKIGRDERNVTMLLYPTMATFVVMGATMPAVYRPMEGMHFAMMATVSVLAFAGMLFMIMAYKRAEAALVAPMQYSQIIWAVFYGWLIFDDWPGLATMIGVSLIIASGLYIVFRETRAGASRTTPVLETRSRSATPGIPRVSLAIRLLGRKR</sequence>
<feature type="transmembrane region" description="Helical" evidence="1">
    <location>
        <begin position="147"/>
        <end position="166"/>
    </location>
</feature>
<feature type="transmembrane region" description="Helical" evidence="1">
    <location>
        <begin position="260"/>
        <end position="278"/>
    </location>
</feature>
<reference evidence="4" key="1">
    <citation type="journal article" date="2019" name="Int. J. Syst. Evol. Microbiol.">
        <title>The Global Catalogue of Microorganisms (GCM) 10K type strain sequencing project: providing services to taxonomists for standard genome sequencing and annotation.</title>
        <authorList>
            <consortium name="The Broad Institute Genomics Platform"/>
            <consortium name="The Broad Institute Genome Sequencing Center for Infectious Disease"/>
            <person name="Wu L."/>
            <person name="Ma J."/>
        </authorList>
    </citation>
    <scope>NUCLEOTIDE SEQUENCE [LARGE SCALE GENOMIC DNA]</scope>
    <source>
        <strain evidence="4">CGMCC 4.7283</strain>
    </source>
</reference>
<dbReference type="EMBL" id="JBHSGI010000009">
    <property type="protein sequence ID" value="MFC4669295.1"/>
    <property type="molecule type" value="Genomic_DNA"/>
</dbReference>
<evidence type="ECO:0000313" key="3">
    <source>
        <dbReference type="EMBL" id="MFC4669295.1"/>
    </source>
</evidence>
<evidence type="ECO:0000313" key="4">
    <source>
        <dbReference type="Proteomes" id="UP001595973"/>
    </source>
</evidence>
<keyword evidence="1" id="KW-0812">Transmembrane</keyword>
<feature type="domain" description="EamA" evidence="2">
    <location>
        <begin position="6"/>
        <end position="138"/>
    </location>
</feature>
<dbReference type="PANTHER" id="PTHR22911:SF135">
    <property type="entry name" value="BLR4310 PROTEIN"/>
    <property type="match status" value="1"/>
</dbReference>
<feature type="transmembrane region" description="Helical" evidence="1">
    <location>
        <begin position="97"/>
        <end position="116"/>
    </location>
</feature>
<feature type="transmembrane region" description="Helical" evidence="1">
    <location>
        <begin position="123"/>
        <end position="141"/>
    </location>
</feature>
<feature type="domain" description="EamA" evidence="2">
    <location>
        <begin position="147"/>
        <end position="276"/>
    </location>
</feature>
<keyword evidence="1" id="KW-0472">Membrane</keyword>
<dbReference type="InterPro" id="IPR037185">
    <property type="entry name" value="EmrE-like"/>
</dbReference>
<dbReference type="PANTHER" id="PTHR22911">
    <property type="entry name" value="ACYL-MALONYL CONDENSING ENZYME-RELATED"/>
    <property type="match status" value="1"/>
</dbReference>
<feature type="transmembrane region" description="Helical" evidence="1">
    <location>
        <begin position="234"/>
        <end position="254"/>
    </location>
</feature>
<feature type="transmembrane region" description="Helical" evidence="1">
    <location>
        <begin position="35"/>
        <end position="54"/>
    </location>
</feature>
<name>A0ABV9KGK4_9RHOB</name>
<keyword evidence="1" id="KW-1133">Transmembrane helix</keyword>
<dbReference type="Gene3D" id="1.10.3730.20">
    <property type="match status" value="1"/>
</dbReference>
<proteinExistence type="predicted"/>
<dbReference type="Pfam" id="PF00892">
    <property type="entry name" value="EamA"/>
    <property type="match status" value="2"/>
</dbReference>
<evidence type="ECO:0000256" key="1">
    <source>
        <dbReference type="SAM" id="Phobius"/>
    </source>
</evidence>
<comment type="caution">
    <text evidence="3">The sequence shown here is derived from an EMBL/GenBank/DDBJ whole genome shotgun (WGS) entry which is preliminary data.</text>
</comment>
<feature type="transmembrane region" description="Helical" evidence="1">
    <location>
        <begin position="7"/>
        <end position="29"/>
    </location>
</feature>
<dbReference type="SUPFAM" id="SSF103481">
    <property type="entry name" value="Multidrug resistance efflux transporter EmrE"/>
    <property type="match status" value="2"/>
</dbReference>
<feature type="transmembrane region" description="Helical" evidence="1">
    <location>
        <begin position="178"/>
        <end position="198"/>
    </location>
</feature>
<dbReference type="Proteomes" id="UP001595973">
    <property type="component" value="Unassembled WGS sequence"/>
</dbReference>
<feature type="transmembrane region" description="Helical" evidence="1">
    <location>
        <begin position="204"/>
        <end position="227"/>
    </location>
</feature>
<protein>
    <submittedName>
        <fullName evidence="3">DMT family transporter</fullName>
    </submittedName>
</protein>